<feature type="non-terminal residue" evidence="2">
    <location>
        <position position="62"/>
    </location>
</feature>
<gene>
    <name evidence="2" type="ORF">LJ655_28715</name>
</gene>
<sequence>MGSNPTRPTKVSKEGFRIPEPFRLLTKYPQSLATRRALSFNGRHAQETNTDAARTRDGHARG</sequence>
<reference evidence="2 3" key="1">
    <citation type="submission" date="2021-11" db="EMBL/GenBank/DDBJ databases">
        <authorList>
            <person name="Oh E.-T."/>
            <person name="Kim S.-B."/>
        </authorList>
    </citation>
    <scope>NUCLEOTIDE SEQUENCE [LARGE SCALE GENOMIC DNA]</scope>
    <source>
        <strain evidence="2 3">MMS20-SJTN17</strain>
    </source>
</reference>
<evidence type="ECO:0000313" key="2">
    <source>
        <dbReference type="EMBL" id="MCC8405792.1"/>
    </source>
</evidence>
<protein>
    <submittedName>
        <fullName evidence="2">Uncharacterized protein</fullName>
    </submittedName>
</protein>
<dbReference type="EMBL" id="JAJITC010000026">
    <property type="protein sequence ID" value="MCC8405792.1"/>
    <property type="molecule type" value="Genomic_DNA"/>
</dbReference>
<keyword evidence="3" id="KW-1185">Reference proteome</keyword>
<feature type="region of interest" description="Disordered" evidence="1">
    <location>
        <begin position="40"/>
        <end position="62"/>
    </location>
</feature>
<organism evidence="2 3">
    <name type="scientific">Paraburkholderia translucens</name>
    <dbReference type="NCBI Taxonomy" id="2886945"/>
    <lineage>
        <taxon>Bacteria</taxon>
        <taxon>Pseudomonadati</taxon>
        <taxon>Pseudomonadota</taxon>
        <taxon>Betaproteobacteria</taxon>
        <taxon>Burkholderiales</taxon>
        <taxon>Burkholderiaceae</taxon>
        <taxon>Paraburkholderia</taxon>
    </lineage>
</organism>
<name>A0ABS8KN32_9BURK</name>
<proteinExistence type="predicted"/>
<evidence type="ECO:0000313" key="3">
    <source>
        <dbReference type="Proteomes" id="UP001430614"/>
    </source>
</evidence>
<accession>A0ABS8KN32</accession>
<dbReference type="Proteomes" id="UP001430614">
    <property type="component" value="Unassembled WGS sequence"/>
</dbReference>
<comment type="caution">
    <text evidence="2">The sequence shown here is derived from an EMBL/GenBank/DDBJ whole genome shotgun (WGS) entry which is preliminary data.</text>
</comment>
<evidence type="ECO:0000256" key="1">
    <source>
        <dbReference type="SAM" id="MobiDB-lite"/>
    </source>
</evidence>
<feature type="compositionally biased region" description="Basic and acidic residues" evidence="1">
    <location>
        <begin position="53"/>
        <end position="62"/>
    </location>
</feature>